<sequence length="331" mass="36403">MPVGGYVPVPSDPQFDDVDLTGVNEDSIQNVDSPSAATSKFSLDYYRTYFDVDTYQVVQRVLSGLIPFSKRFSLVASLKPAPDLYGPFWITVTIIFSVAFSGSIYEYIQTKDAAALSTFNFGRVTVSTVLLFLYWCLLPAILTSAVYFRRRKLAPGIEVIQDEPELNFGSLFTELLAIYGYSMISFVPAAMLLCIPASYFQYTLIGVACVISLIVLCTATWSTFKQRRKKLAVGLLLLIIVAHLIMTISLSVVFFHQPAHPTEPVKLLQQPAADAKSKNDANKVGDSKQQTPQEEKVKGGEKIIDAAAAAAEPPNAVETREKSNGSENMKL</sequence>
<feature type="domain" description="Yip1" evidence="8">
    <location>
        <begin position="80"/>
        <end position="246"/>
    </location>
</feature>
<feature type="compositionally biased region" description="Basic and acidic residues" evidence="7">
    <location>
        <begin position="318"/>
        <end position="331"/>
    </location>
</feature>
<dbReference type="PANTHER" id="PTHR12822">
    <property type="entry name" value="PROTEIN YIPF"/>
    <property type="match status" value="1"/>
</dbReference>
<feature type="region of interest" description="Disordered" evidence="7">
    <location>
        <begin position="270"/>
        <end position="331"/>
    </location>
</feature>
<feature type="transmembrane region" description="Helical" evidence="6">
    <location>
        <begin position="168"/>
        <end position="193"/>
    </location>
</feature>
<dbReference type="STRING" id="6216.A0A0R3SVD9"/>
<dbReference type="Pfam" id="PF04893">
    <property type="entry name" value="Yip1"/>
    <property type="match status" value="1"/>
</dbReference>
<feature type="transmembrane region" description="Helical" evidence="6">
    <location>
        <begin position="199"/>
        <end position="219"/>
    </location>
</feature>
<feature type="compositionally biased region" description="Basic and acidic residues" evidence="7">
    <location>
        <begin position="275"/>
        <end position="286"/>
    </location>
</feature>
<evidence type="ECO:0000256" key="7">
    <source>
        <dbReference type="SAM" id="MobiDB-lite"/>
    </source>
</evidence>
<dbReference type="Proteomes" id="UP000274504">
    <property type="component" value="Unassembled WGS sequence"/>
</dbReference>
<dbReference type="OrthoDB" id="10256463at2759"/>
<evidence type="ECO:0000256" key="4">
    <source>
        <dbReference type="ARBA" id="ARBA00022989"/>
    </source>
</evidence>
<organism evidence="11">
    <name type="scientific">Hymenolepis diminuta</name>
    <name type="common">Rat tapeworm</name>
    <dbReference type="NCBI Taxonomy" id="6216"/>
    <lineage>
        <taxon>Eukaryota</taxon>
        <taxon>Metazoa</taxon>
        <taxon>Spiralia</taxon>
        <taxon>Lophotrochozoa</taxon>
        <taxon>Platyhelminthes</taxon>
        <taxon>Cestoda</taxon>
        <taxon>Eucestoda</taxon>
        <taxon>Cyclophyllidea</taxon>
        <taxon>Hymenolepididae</taxon>
        <taxon>Hymenolepis</taxon>
    </lineage>
</organism>
<evidence type="ECO:0000256" key="6">
    <source>
        <dbReference type="RuleBase" id="RU361264"/>
    </source>
</evidence>
<evidence type="ECO:0000256" key="1">
    <source>
        <dbReference type="ARBA" id="ARBA00004141"/>
    </source>
</evidence>
<evidence type="ECO:0000313" key="10">
    <source>
        <dbReference type="Proteomes" id="UP000274504"/>
    </source>
</evidence>
<evidence type="ECO:0000259" key="8">
    <source>
        <dbReference type="Pfam" id="PF04893"/>
    </source>
</evidence>
<comment type="similarity">
    <text evidence="2 6">Belongs to the YIP1 family.</text>
</comment>
<gene>
    <name evidence="9" type="ORF">HDID_LOCUS9531</name>
</gene>
<dbReference type="InterPro" id="IPR039765">
    <property type="entry name" value="Yip5/YIPF1/YIPF2"/>
</dbReference>
<protein>
    <recommendedName>
        <fullName evidence="6">Protein YIPF</fullName>
    </recommendedName>
</protein>
<reference evidence="11" key="1">
    <citation type="submission" date="2017-02" db="UniProtKB">
        <authorList>
            <consortium name="WormBaseParasite"/>
        </authorList>
    </citation>
    <scope>IDENTIFICATION</scope>
</reference>
<reference evidence="9 10" key="2">
    <citation type="submission" date="2018-11" db="EMBL/GenBank/DDBJ databases">
        <authorList>
            <consortium name="Pathogen Informatics"/>
        </authorList>
    </citation>
    <scope>NUCLEOTIDE SEQUENCE [LARGE SCALE GENOMIC DNA]</scope>
</reference>
<dbReference type="PANTHER" id="PTHR12822:SF2">
    <property type="entry name" value="PROTEIN YIPF"/>
    <property type="match status" value="1"/>
</dbReference>
<dbReference type="GO" id="GO:0016192">
    <property type="term" value="P:vesicle-mediated transport"/>
    <property type="evidence" value="ECO:0007669"/>
    <property type="project" value="InterPro"/>
</dbReference>
<evidence type="ECO:0000256" key="3">
    <source>
        <dbReference type="ARBA" id="ARBA00022692"/>
    </source>
</evidence>
<dbReference type="AlphaFoldDB" id="A0A0R3SVD9"/>
<feature type="transmembrane region" description="Helical" evidence="6">
    <location>
        <begin position="88"/>
        <end position="108"/>
    </location>
</feature>
<dbReference type="EMBL" id="UYSG01011312">
    <property type="protein sequence ID" value="VDL61912.1"/>
    <property type="molecule type" value="Genomic_DNA"/>
</dbReference>
<keyword evidence="3 6" id="KW-0812">Transmembrane</keyword>
<evidence type="ECO:0000256" key="2">
    <source>
        <dbReference type="ARBA" id="ARBA00010596"/>
    </source>
</evidence>
<feature type="compositionally biased region" description="Basic and acidic residues" evidence="7">
    <location>
        <begin position="293"/>
        <end position="304"/>
    </location>
</feature>
<name>A0A0R3SVD9_HYMDI</name>
<comment type="subcellular location">
    <subcellularLocation>
        <location evidence="6">Golgi apparatus membrane</location>
        <topology evidence="6">Multi-pass membrane protein</topology>
    </subcellularLocation>
    <subcellularLocation>
        <location evidence="1">Membrane</location>
        <topology evidence="1">Multi-pass membrane protein</topology>
    </subcellularLocation>
</comment>
<dbReference type="GO" id="GO:0000139">
    <property type="term" value="C:Golgi membrane"/>
    <property type="evidence" value="ECO:0007669"/>
    <property type="project" value="UniProtKB-SubCell"/>
</dbReference>
<dbReference type="GO" id="GO:0031267">
    <property type="term" value="F:small GTPase binding"/>
    <property type="evidence" value="ECO:0007669"/>
    <property type="project" value="InterPro"/>
</dbReference>
<feature type="transmembrane region" description="Helical" evidence="6">
    <location>
        <begin position="231"/>
        <end position="255"/>
    </location>
</feature>
<evidence type="ECO:0000256" key="5">
    <source>
        <dbReference type="ARBA" id="ARBA00023136"/>
    </source>
</evidence>
<proteinExistence type="inferred from homology"/>
<evidence type="ECO:0000313" key="9">
    <source>
        <dbReference type="EMBL" id="VDL61912.1"/>
    </source>
</evidence>
<keyword evidence="5 6" id="KW-0472">Membrane</keyword>
<evidence type="ECO:0000313" key="11">
    <source>
        <dbReference type="WBParaSite" id="HDID_0000953301-mRNA-1"/>
    </source>
</evidence>
<feature type="transmembrane region" description="Helical" evidence="6">
    <location>
        <begin position="128"/>
        <end position="148"/>
    </location>
</feature>
<dbReference type="WBParaSite" id="HDID_0000953301-mRNA-1">
    <property type="protein sequence ID" value="HDID_0000953301-mRNA-1"/>
    <property type="gene ID" value="HDID_0000953301"/>
</dbReference>
<accession>A0A0R3SVD9</accession>
<dbReference type="InterPro" id="IPR006977">
    <property type="entry name" value="Yip1_dom"/>
</dbReference>
<keyword evidence="4 6" id="KW-1133">Transmembrane helix</keyword>